<comment type="caution">
    <text evidence="5">The sequence shown here is derived from an EMBL/GenBank/DDBJ whole genome shotgun (WGS) entry which is preliminary data.</text>
</comment>
<feature type="repeat" description="Pumilio" evidence="3">
    <location>
        <begin position="662"/>
        <end position="697"/>
    </location>
</feature>
<dbReference type="EMBL" id="JBBWWR010000009">
    <property type="protein sequence ID" value="KAK8961588.1"/>
    <property type="molecule type" value="Genomic_DNA"/>
</dbReference>
<feature type="repeat" description="Pumilio" evidence="3">
    <location>
        <begin position="626"/>
        <end position="661"/>
    </location>
</feature>
<organism evidence="5 6">
    <name type="scientific">Platanthera guangdongensis</name>
    <dbReference type="NCBI Taxonomy" id="2320717"/>
    <lineage>
        <taxon>Eukaryota</taxon>
        <taxon>Viridiplantae</taxon>
        <taxon>Streptophyta</taxon>
        <taxon>Embryophyta</taxon>
        <taxon>Tracheophyta</taxon>
        <taxon>Spermatophyta</taxon>
        <taxon>Magnoliopsida</taxon>
        <taxon>Liliopsida</taxon>
        <taxon>Asparagales</taxon>
        <taxon>Orchidaceae</taxon>
        <taxon>Orchidoideae</taxon>
        <taxon>Orchideae</taxon>
        <taxon>Orchidinae</taxon>
        <taxon>Platanthera</taxon>
    </lineage>
</organism>
<reference evidence="5 6" key="1">
    <citation type="journal article" date="2022" name="Nat. Plants">
        <title>Genomes of leafy and leafless Platanthera orchids illuminate the evolution of mycoheterotrophy.</title>
        <authorList>
            <person name="Li M.H."/>
            <person name="Liu K.W."/>
            <person name="Li Z."/>
            <person name="Lu H.C."/>
            <person name="Ye Q.L."/>
            <person name="Zhang D."/>
            <person name="Wang J.Y."/>
            <person name="Li Y.F."/>
            <person name="Zhong Z.M."/>
            <person name="Liu X."/>
            <person name="Yu X."/>
            <person name="Liu D.K."/>
            <person name="Tu X.D."/>
            <person name="Liu B."/>
            <person name="Hao Y."/>
            <person name="Liao X.Y."/>
            <person name="Jiang Y.T."/>
            <person name="Sun W.H."/>
            <person name="Chen J."/>
            <person name="Chen Y.Q."/>
            <person name="Ai Y."/>
            <person name="Zhai J.W."/>
            <person name="Wu S.S."/>
            <person name="Zhou Z."/>
            <person name="Hsiao Y.Y."/>
            <person name="Wu W.L."/>
            <person name="Chen Y.Y."/>
            <person name="Lin Y.F."/>
            <person name="Hsu J.L."/>
            <person name="Li C.Y."/>
            <person name="Wang Z.W."/>
            <person name="Zhao X."/>
            <person name="Zhong W.Y."/>
            <person name="Ma X.K."/>
            <person name="Ma L."/>
            <person name="Huang J."/>
            <person name="Chen G.Z."/>
            <person name="Huang M.Z."/>
            <person name="Huang L."/>
            <person name="Peng D.H."/>
            <person name="Luo Y.B."/>
            <person name="Zou S.Q."/>
            <person name="Chen S.P."/>
            <person name="Lan S."/>
            <person name="Tsai W.C."/>
            <person name="Van de Peer Y."/>
            <person name="Liu Z.J."/>
        </authorList>
    </citation>
    <scope>NUCLEOTIDE SEQUENCE [LARGE SCALE GENOMIC DNA]</scope>
    <source>
        <strain evidence="5">Lor288</strain>
    </source>
</reference>
<dbReference type="InterPro" id="IPR011989">
    <property type="entry name" value="ARM-like"/>
</dbReference>
<evidence type="ECO:0000256" key="1">
    <source>
        <dbReference type="ARBA" id="ARBA00022737"/>
    </source>
</evidence>
<dbReference type="InterPro" id="IPR033133">
    <property type="entry name" value="PUM-HD"/>
</dbReference>
<dbReference type="SUPFAM" id="SSF48371">
    <property type="entry name" value="ARM repeat"/>
    <property type="match status" value="1"/>
</dbReference>
<dbReference type="Proteomes" id="UP001412067">
    <property type="component" value="Unassembled WGS sequence"/>
</dbReference>
<name>A0ABR2MBW2_9ASPA</name>
<evidence type="ECO:0000259" key="4">
    <source>
        <dbReference type="PROSITE" id="PS50303"/>
    </source>
</evidence>
<dbReference type="Gene3D" id="1.25.10.10">
    <property type="entry name" value="Leucine-rich Repeat Variant"/>
    <property type="match status" value="1"/>
</dbReference>
<dbReference type="InterPro" id="IPR001313">
    <property type="entry name" value="Pumilio_RNA-bd_rpt"/>
</dbReference>
<dbReference type="InterPro" id="IPR033712">
    <property type="entry name" value="Pumilio_RNA-bd"/>
</dbReference>
<dbReference type="PANTHER" id="PTHR12537">
    <property type="entry name" value="RNA BINDING PROTEIN PUMILIO-RELATED"/>
    <property type="match status" value="1"/>
</dbReference>
<feature type="repeat" description="Pumilio" evidence="3">
    <location>
        <begin position="479"/>
        <end position="514"/>
    </location>
</feature>
<dbReference type="CDD" id="cd07920">
    <property type="entry name" value="Pumilio"/>
    <property type="match status" value="1"/>
</dbReference>
<dbReference type="SMART" id="SM00025">
    <property type="entry name" value="Pumilio"/>
    <property type="match status" value="8"/>
</dbReference>
<evidence type="ECO:0000313" key="6">
    <source>
        <dbReference type="Proteomes" id="UP001412067"/>
    </source>
</evidence>
<sequence>MERGIAEQDFHEIEMLLGEIPNATSGNHLTGITGSSQKLEIASKDTKLYNFHQLGTDQGRNSSNGVVKQQNKVSTGYEFTEEIHIEDTNLQDGRSLPLLLEGMSIKESPSSKPGSPASVLNKQNSLNHTFLPNKQFINHQDEFLHGYDHIDMNYPQLGSLNGVTSSNIELEMRSPSKRINELTSLTDQNESNQTSESLLDNFSEYHQVFQMNTMDMPLDSCSNSYQLLPNGHELQLPNRFQPNYCTDSRSSPMRITQPSMAWNGLEEERCGRSHQQCLHPQHLHNQRSEFLQFRRSIDCGISPFNGNNVQPCFEFTVPQQFEHCKGPFLNANTIYDRSNMINYCHYQSQESSGRVENCWSSHEQKVLSGNTVSCSTKDFHGHQSFDKVGNKCFPQKILTRAHGVNSVRVLRPNTYTTDQPLLFDQNSFRWSNGNTHQHCRLNNGSLQLNNRRNNGSCHANFNSGLASKSLQKKFTSLDEVAGRICLMAKDQHGCRFLQRKFTEGSREEIDKIFSEIILQIVELMTDPFGNYLVQKLLEVCNEEQMMLILKIITRNTNELVRISCDMHGTRALQKVIETVRTPEQIFIVVSSLEPCIIPVMKHVNGNHVAQRCMQYLSNYSELLVDAVITHCFELATDRQGCCVLQKCLAHAAENQKQMLIAEISAHSLILSKDQFGNYAVQFVLDLKDPWATSVVLEQLTGNYEHLSIQKYSSNVVERCLKLAGEDSLVKIIQELMGSPLLPQILQDPYGNYVMQTALNVSKVLEDLHCNLLEAVVSHTFALRSSPYGKKVLSTALLMLKK</sequence>
<feature type="repeat" description="Pumilio" evidence="3">
    <location>
        <begin position="554"/>
        <end position="590"/>
    </location>
</feature>
<protein>
    <recommendedName>
        <fullName evidence="4">PUM-HD domain-containing protein</fullName>
    </recommendedName>
</protein>
<feature type="repeat" description="Pumilio" evidence="3">
    <location>
        <begin position="698"/>
        <end position="733"/>
    </location>
</feature>
<evidence type="ECO:0000256" key="3">
    <source>
        <dbReference type="PROSITE-ProRule" id="PRU00317"/>
    </source>
</evidence>
<proteinExistence type="predicted"/>
<dbReference type="PROSITE" id="PS50303">
    <property type="entry name" value="PUM_HD"/>
    <property type="match status" value="1"/>
</dbReference>
<feature type="repeat" description="Pumilio" evidence="3">
    <location>
        <begin position="734"/>
        <end position="773"/>
    </location>
</feature>
<dbReference type="Pfam" id="PF00806">
    <property type="entry name" value="PUF"/>
    <property type="match status" value="8"/>
</dbReference>
<dbReference type="InterPro" id="IPR016024">
    <property type="entry name" value="ARM-type_fold"/>
</dbReference>
<evidence type="ECO:0000256" key="2">
    <source>
        <dbReference type="ARBA" id="ARBA00022845"/>
    </source>
</evidence>
<feature type="repeat" description="Pumilio" evidence="3">
    <location>
        <begin position="515"/>
        <end position="550"/>
    </location>
</feature>
<dbReference type="PROSITE" id="PS50302">
    <property type="entry name" value="PUM"/>
    <property type="match status" value="7"/>
</dbReference>
<dbReference type="PANTHER" id="PTHR12537:SF147">
    <property type="entry name" value="PUMILIO HOMOLOG 12"/>
    <property type="match status" value="1"/>
</dbReference>
<keyword evidence="1" id="KW-0677">Repeat</keyword>
<keyword evidence="6" id="KW-1185">Reference proteome</keyword>
<feature type="domain" description="PUM-HD" evidence="4">
    <location>
        <begin position="457"/>
        <end position="799"/>
    </location>
</feature>
<accession>A0ABR2MBW2</accession>
<evidence type="ECO:0000313" key="5">
    <source>
        <dbReference type="EMBL" id="KAK8961588.1"/>
    </source>
</evidence>
<keyword evidence="2" id="KW-0810">Translation regulation</keyword>
<gene>
    <name evidence="5" type="ORF">KSP40_PGU019221</name>
</gene>